<reference evidence="1 2" key="1">
    <citation type="submission" date="2020-08" db="EMBL/GenBank/DDBJ databases">
        <title>Sequencing the genomes of 1000 actinobacteria strains.</title>
        <authorList>
            <person name="Klenk H.-P."/>
        </authorList>
    </citation>
    <scope>NUCLEOTIDE SEQUENCE [LARGE SCALE GENOMIC DNA]</scope>
    <source>
        <strain evidence="1 2">DSM 43768</strain>
    </source>
</reference>
<protein>
    <submittedName>
        <fullName evidence="1">Excisionase family DNA binding protein</fullName>
    </submittedName>
</protein>
<sequence length="98" mass="10762">MQTEEPITSVGRTETVACAACVGARFMSVGEAETVLGASKEYLYSGLRNGKFPGTSYGRARVILRSFVEEFVAQVETGRRIEFEEFAAEWRNSLEAAS</sequence>
<keyword evidence="2" id="KW-1185">Reference proteome</keyword>
<gene>
    <name evidence="1" type="ORF">HD593_010891</name>
</gene>
<accession>A0A7X0U5N5</accession>
<dbReference type="RefSeq" id="WP_185110582.1">
    <property type="nucleotide sequence ID" value="NZ_BAAAXY010000078.1"/>
</dbReference>
<name>A0A7X0U5N5_9ACTN</name>
<dbReference type="AlphaFoldDB" id="A0A7X0U5N5"/>
<proteinExistence type="predicted"/>
<evidence type="ECO:0000313" key="1">
    <source>
        <dbReference type="EMBL" id="MBB6556096.1"/>
    </source>
</evidence>
<organism evidence="1 2">
    <name type="scientific">Nonomuraea rubra</name>
    <dbReference type="NCBI Taxonomy" id="46180"/>
    <lineage>
        <taxon>Bacteria</taxon>
        <taxon>Bacillati</taxon>
        <taxon>Actinomycetota</taxon>
        <taxon>Actinomycetes</taxon>
        <taxon>Streptosporangiales</taxon>
        <taxon>Streptosporangiaceae</taxon>
        <taxon>Nonomuraea</taxon>
    </lineage>
</organism>
<dbReference type="Proteomes" id="UP000565579">
    <property type="component" value="Unassembled WGS sequence"/>
</dbReference>
<comment type="caution">
    <text evidence="1">The sequence shown here is derived from an EMBL/GenBank/DDBJ whole genome shotgun (WGS) entry which is preliminary data.</text>
</comment>
<evidence type="ECO:0000313" key="2">
    <source>
        <dbReference type="Proteomes" id="UP000565579"/>
    </source>
</evidence>
<dbReference type="EMBL" id="JACHMI010000001">
    <property type="protein sequence ID" value="MBB6556096.1"/>
    <property type="molecule type" value="Genomic_DNA"/>
</dbReference>